<evidence type="ECO:0000313" key="3">
    <source>
        <dbReference type="EMBL" id="VDL83948.1"/>
    </source>
</evidence>
<dbReference type="GO" id="GO:0005793">
    <property type="term" value="C:endoplasmic reticulum-Golgi intermediate compartment"/>
    <property type="evidence" value="ECO:0007669"/>
    <property type="project" value="TreeGrafter"/>
</dbReference>
<dbReference type="PANTHER" id="PTHR46295:SF1">
    <property type="entry name" value="ENDOPLASMIC RETICULUM RESIDENT PROTEIN 44"/>
    <property type="match status" value="1"/>
</dbReference>
<dbReference type="AlphaFoldDB" id="A0A0N4YSI8"/>
<protein>
    <submittedName>
        <fullName evidence="5">Endoplasmic reticulum resident protein 44 (inferred by orthology to a human protein)</fullName>
    </submittedName>
</protein>
<organism evidence="5">
    <name type="scientific">Nippostrongylus brasiliensis</name>
    <name type="common">Rat hookworm</name>
    <dbReference type="NCBI Taxonomy" id="27835"/>
    <lineage>
        <taxon>Eukaryota</taxon>
        <taxon>Metazoa</taxon>
        <taxon>Ecdysozoa</taxon>
        <taxon>Nematoda</taxon>
        <taxon>Chromadorea</taxon>
        <taxon>Rhabditida</taxon>
        <taxon>Rhabditina</taxon>
        <taxon>Rhabditomorpha</taxon>
        <taxon>Strongyloidea</taxon>
        <taxon>Heligmosomidae</taxon>
        <taxon>Nippostrongylus</taxon>
    </lineage>
</organism>
<dbReference type="WBParaSite" id="NBR_0002021001-mRNA-1">
    <property type="protein sequence ID" value="NBR_0002021001-mRNA-1"/>
    <property type="gene ID" value="NBR_0002021001"/>
</dbReference>
<feature type="signal peptide" evidence="1">
    <location>
        <begin position="1"/>
        <end position="18"/>
    </location>
</feature>
<keyword evidence="1" id="KW-0732">Signal</keyword>
<dbReference type="Gene3D" id="3.40.30.10">
    <property type="entry name" value="Glutaredoxin"/>
    <property type="match status" value="1"/>
</dbReference>
<dbReference type="GO" id="GO:0005789">
    <property type="term" value="C:endoplasmic reticulum membrane"/>
    <property type="evidence" value="ECO:0007669"/>
    <property type="project" value="TreeGrafter"/>
</dbReference>
<dbReference type="EMBL" id="UYSL01024914">
    <property type="protein sequence ID" value="VDL83948.1"/>
    <property type="molecule type" value="Genomic_DNA"/>
</dbReference>
<evidence type="ECO:0000313" key="4">
    <source>
        <dbReference type="Proteomes" id="UP000271162"/>
    </source>
</evidence>
<evidence type="ECO:0000259" key="2">
    <source>
        <dbReference type="Pfam" id="PF00085"/>
    </source>
</evidence>
<evidence type="ECO:0000256" key="1">
    <source>
        <dbReference type="SAM" id="SignalP"/>
    </source>
</evidence>
<keyword evidence="4" id="KW-1185">Reference proteome</keyword>
<dbReference type="PANTHER" id="PTHR46295">
    <property type="entry name" value="ENDOPLASMIC RETICULUM RESIDENT PROTEIN 44"/>
    <property type="match status" value="1"/>
</dbReference>
<gene>
    <name evidence="3" type="ORF">NBR_LOCUS20211</name>
</gene>
<dbReference type="Pfam" id="PF00085">
    <property type="entry name" value="Thioredoxin"/>
    <property type="match status" value="1"/>
</dbReference>
<dbReference type="InterPro" id="IPR013766">
    <property type="entry name" value="Thioredoxin_domain"/>
</dbReference>
<name>A0A0N4YSI8_NIPBR</name>
<reference evidence="5" key="1">
    <citation type="submission" date="2017-02" db="UniProtKB">
        <authorList>
            <consortium name="WormBaseParasite"/>
        </authorList>
    </citation>
    <scope>IDENTIFICATION</scope>
</reference>
<sequence>MVPRSLLVTTALLGVVVGNVVQLDSSNFDTITKSNEVVFVNFYADWCRFSQMLKPIFAQASERFQNLPQGKVVWGSVDADAQGIFPSHILFSLVA</sequence>
<dbReference type="SUPFAM" id="SSF52833">
    <property type="entry name" value="Thioredoxin-like"/>
    <property type="match status" value="1"/>
</dbReference>
<dbReference type="InterPro" id="IPR052643">
    <property type="entry name" value="ERP44"/>
</dbReference>
<feature type="chain" id="PRO_5043125972" evidence="1">
    <location>
        <begin position="19"/>
        <end position="95"/>
    </location>
</feature>
<accession>A0A0N4YSI8</accession>
<dbReference type="STRING" id="27835.A0A0N4YSI8"/>
<evidence type="ECO:0000313" key="5">
    <source>
        <dbReference type="WBParaSite" id="NBR_0002021001-mRNA-1"/>
    </source>
</evidence>
<dbReference type="GO" id="GO:0003756">
    <property type="term" value="F:protein disulfide isomerase activity"/>
    <property type="evidence" value="ECO:0007669"/>
    <property type="project" value="TreeGrafter"/>
</dbReference>
<dbReference type="InterPro" id="IPR036249">
    <property type="entry name" value="Thioredoxin-like_sf"/>
</dbReference>
<feature type="domain" description="Thioredoxin" evidence="2">
    <location>
        <begin position="20"/>
        <end position="83"/>
    </location>
</feature>
<dbReference type="Proteomes" id="UP000271162">
    <property type="component" value="Unassembled WGS sequence"/>
</dbReference>
<proteinExistence type="predicted"/>
<dbReference type="GO" id="GO:0006457">
    <property type="term" value="P:protein folding"/>
    <property type="evidence" value="ECO:0007669"/>
    <property type="project" value="TreeGrafter"/>
</dbReference>
<reference evidence="3 4" key="2">
    <citation type="submission" date="2018-11" db="EMBL/GenBank/DDBJ databases">
        <authorList>
            <consortium name="Pathogen Informatics"/>
        </authorList>
    </citation>
    <scope>NUCLEOTIDE SEQUENCE [LARGE SCALE GENOMIC DNA]</scope>
</reference>